<dbReference type="GO" id="GO:0003677">
    <property type="term" value="F:DNA binding"/>
    <property type="evidence" value="ECO:0007669"/>
    <property type="project" value="InterPro"/>
</dbReference>
<keyword evidence="1" id="KW-0539">Nucleus</keyword>
<dbReference type="Pfam" id="PF02944">
    <property type="entry name" value="BESS"/>
    <property type="match status" value="1"/>
</dbReference>
<evidence type="ECO:0000256" key="1">
    <source>
        <dbReference type="PROSITE-ProRule" id="PRU00371"/>
    </source>
</evidence>
<comment type="subcellular location">
    <subcellularLocation>
        <location evidence="1">Nucleus</location>
    </subcellularLocation>
</comment>
<proteinExistence type="predicted"/>
<dbReference type="GO" id="GO:0005634">
    <property type="term" value="C:nucleus"/>
    <property type="evidence" value="ECO:0007669"/>
    <property type="project" value="UniProtKB-SubCell"/>
</dbReference>
<name>A0A2S2NPG6_SCHGA</name>
<organism evidence="3">
    <name type="scientific">Schizaphis graminum</name>
    <name type="common">Green bug aphid</name>
    <dbReference type="NCBI Taxonomy" id="13262"/>
    <lineage>
        <taxon>Eukaryota</taxon>
        <taxon>Metazoa</taxon>
        <taxon>Ecdysozoa</taxon>
        <taxon>Arthropoda</taxon>
        <taxon>Hexapoda</taxon>
        <taxon>Insecta</taxon>
        <taxon>Pterygota</taxon>
        <taxon>Neoptera</taxon>
        <taxon>Paraneoptera</taxon>
        <taxon>Hemiptera</taxon>
        <taxon>Sternorrhyncha</taxon>
        <taxon>Aphidomorpha</taxon>
        <taxon>Aphidoidea</taxon>
        <taxon>Aphididae</taxon>
        <taxon>Aphidini</taxon>
        <taxon>Schizaphis</taxon>
    </lineage>
</organism>
<protein>
    <recommendedName>
        <fullName evidence="2">BESS domain-containing protein</fullName>
    </recommendedName>
</protein>
<dbReference type="AlphaFoldDB" id="A0A2S2NPG6"/>
<dbReference type="InterPro" id="IPR004210">
    <property type="entry name" value="BESS_motif"/>
</dbReference>
<dbReference type="EMBL" id="GGMR01006425">
    <property type="protein sequence ID" value="MBY19044.1"/>
    <property type="molecule type" value="Transcribed_RNA"/>
</dbReference>
<evidence type="ECO:0000313" key="3">
    <source>
        <dbReference type="EMBL" id="MBY19044.1"/>
    </source>
</evidence>
<sequence>MKKKSKKTVKETISPFQSKLLTFIEQTGCNDSDKQFLLSLLPDYKNLNDSQKLDFRIYALNFFKNIHQSNNNGSSSLTYDHLYQHSSSTYLPPHRQPDINNTYYSNTSHNIPPPYIQPVVYPPVPQSSFSHFQQDVAPHSSFSYQQGVTNATFSQTKNPEISPLNTSLNK</sequence>
<reference evidence="3" key="1">
    <citation type="submission" date="2018-04" db="EMBL/GenBank/DDBJ databases">
        <title>Transcriptome of Schizaphis graminum biotype I.</title>
        <authorList>
            <person name="Scully E.D."/>
            <person name="Geib S.M."/>
            <person name="Palmer N.A."/>
            <person name="Koch K."/>
            <person name="Bradshaw J."/>
            <person name="Heng-Moss T."/>
            <person name="Sarath G."/>
        </authorList>
    </citation>
    <scope>NUCLEOTIDE SEQUENCE</scope>
</reference>
<evidence type="ECO:0000259" key="2">
    <source>
        <dbReference type="PROSITE" id="PS51031"/>
    </source>
</evidence>
<gene>
    <name evidence="3" type="ORF">g.2245</name>
</gene>
<feature type="domain" description="BESS" evidence="2">
    <location>
        <begin position="30"/>
        <end position="69"/>
    </location>
</feature>
<accession>A0A2S2NPG6</accession>
<dbReference type="PROSITE" id="PS51031">
    <property type="entry name" value="BESS"/>
    <property type="match status" value="1"/>
</dbReference>